<accession>A0A9D3LH63</accession>
<evidence type="ECO:0000313" key="1">
    <source>
        <dbReference type="EMBL" id="KAG5830495.1"/>
    </source>
</evidence>
<dbReference type="Proteomes" id="UP001044222">
    <property type="component" value="Chromosome 19"/>
</dbReference>
<gene>
    <name evidence="1" type="ORF">ANANG_G00311250</name>
</gene>
<dbReference type="AlphaFoldDB" id="A0A9D3LH63"/>
<protein>
    <submittedName>
        <fullName evidence="1">Uncharacterized protein</fullName>
    </submittedName>
</protein>
<reference evidence="1" key="1">
    <citation type="submission" date="2021-01" db="EMBL/GenBank/DDBJ databases">
        <title>A chromosome-scale assembly of European eel, Anguilla anguilla.</title>
        <authorList>
            <person name="Henkel C."/>
            <person name="Jong-Raadsen S.A."/>
            <person name="Dufour S."/>
            <person name="Weltzien F.-A."/>
            <person name="Palstra A.P."/>
            <person name="Pelster B."/>
            <person name="Spaink H.P."/>
            <person name="Van Den Thillart G.E."/>
            <person name="Jansen H."/>
            <person name="Zahm M."/>
            <person name="Klopp C."/>
            <person name="Cedric C."/>
            <person name="Louis A."/>
            <person name="Berthelot C."/>
            <person name="Parey E."/>
            <person name="Roest Crollius H."/>
            <person name="Montfort J."/>
            <person name="Robinson-Rechavi M."/>
            <person name="Bucao C."/>
            <person name="Bouchez O."/>
            <person name="Gislard M."/>
            <person name="Lluch J."/>
            <person name="Milhes M."/>
            <person name="Lampietro C."/>
            <person name="Lopez Roques C."/>
            <person name="Donnadieu C."/>
            <person name="Braasch I."/>
            <person name="Desvignes T."/>
            <person name="Postlethwait J."/>
            <person name="Bobe J."/>
            <person name="Guiguen Y."/>
            <person name="Dirks R."/>
        </authorList>
    </citation>
    <scope>NUCLEOTIDE SEQUENCE</scope>
    <source>
        <strain evidence="1">Tag_6206</strain>
        <tissue evidence="1">Liver</tissue>
    </source>
</reference>
<sequence length="68" mass="7850">MCCTTTVLDRKEAVVYGGVHQWNWCRELQVKGLLPSAGQEMTLQQSKSGLKSSALLRYDQKYFLYEDF</sequence>
<organism evidence="1 2">
    <name type="scientific">Anguilla anguilla</name>
    <name type="common">European freshwater eel</name>
    <name type="synonym">Muraena anguilla</name>
    <dbReference type="NCBI Taxonomy" id="7936"/>
    <lineage>
        <taxon>Eukaryota</taxon>
        <taxon>Metazoa</taxon>
        <taxon>Chordata</taxon>
        <taxon>Craniata</taxon>
        <taxon>Vertebrata</taxon>
        <taxon>Euteleostomi</taxon>
        <taxon>Actinopterygii</taxon>
        <taxon>Neopterygii</taxon>
        <taxon>Teleostei</taxon>
        <taxon>Anguilliformes</taxon>
        <taxon>Anguillidae</taxon>
        <taxon>Anguilla</taxon>
    </lineage>
</organism>
<proteinExistence type="predicted"/>
<evidence type="ECO:0000313" key="2">
    <source>
        <dbReference type="Proteomes" id="UP001044222"/>
    </source>
</evidence>
<comment type="caution">
    <text evidence="1">The sequence shown here is derived from an EMBL/GenBank/DDBJ whole genome shotgun (WGS) entry which is preliminary data.</text>
</comment>
<name>A0A9D3LH63_ANGAN</name>
<dbReference type="EMBL" id="JAFIRN010000019">
    <property type="protein sequence ID" value="KAG5830495.1"/>
    <property type="molecule type" value="Genomic_DNA"/>
</dbReference>
<keyword evidence="2" id="KW-1185">Reference proteome</keyword>